<evidence type="ECO:0000313" key="1">
    <source>
        <dbReference type="EMBL" id="KAF9510981.1"/>
    </source>
</evidence>
<dbReference type="Proteomes" id="UP000886523">
    <property type="component" value="Unassembled WGS sequence"/>
</dbReference>
<evidence type="ECO:0000313" key="2">
    <source>
        <dbReference type="Proteomes" id="UP000886523"/>
    </source>
</evidence>
<organism evidence="1 2">
    <name type="scientific">Hydnum rufescens UP504</name>
    <dbReference type="NCBI Taxonomy" id="1448309"/>
    <lineage>
        <taxon>Eukaryota</taxon>
        <taxon>Fungi</taxon>
        <taxon>Dikarya</taxon>
        <taxon>Basidiomycota</taxon>
        <taxon>Agaricomycotina</taxon>
        <taxon>Agaricomycetes</taxon>
        <taxon>Cantharellales</taxon>
        <taxon>Hydnaceae</taxon>
        <taxon>Hydnum</taxon>
    </lineage>
</organism>
<reference evidence="1" key="1">
    <citation type="journal article" date="2020" name="Nat. Commun.">
        <title>Large-scale genome sequencing of mycorrhizal fungi provides insights into the early evolution of symbiotic traits.</title>
        <authorList>
            <person name="Miyauchi S."/>
            <person name="Kiss E."/>
            <person name="Kuo A."/>
            <person name="Drula E."/>
            <person name="Kohler A."/>
            <person name="Sanchez-Garcia M."/>
            <person name="Morin E."/>
            <person name="Andreopoulos B."/>
            <person name="Barry K.W."/>
            <person name="Bonito G."/>
            <person name="Buee M."/>
            <person name="Carver A."/>
            <person name="Chen C."/>
            <person name="Cichocki N."/>
            <person name="Clum A."/>
            <person name="Culley D."/>
            <person name="Crous P.W."/>
            <person name="Fauchery L."/>
            <person name="Girlanda M."/>
            <person name="Hayes R.D."/>
            <person name="Keri Z."/>
            <person name="LaButti K."/>
            <person name="Lipzen A."/>
            <person name="Lombard V."/>
            <person name="Magnuson J."/>
            <person name="Maillard F."/>
            <person name="Murat C."/>
            <person name="Nolan M."/>
            <person name="Ohm R.A."/>
            <person name="Pangilinan J."/>
            <person name="Pereira M.F."/>
            <person name="Perotto S."/>
            <person name="Peter M."/>
            <person name="Pfister S."/>
            <person name="Riley R."/>
            <person name="Sitrit Y."/>
            <person name="Stielow J.B."/>
            <person name="Szollosi G."/>
            <person name="Zifcakova L."/>
            <person name="Stursova M."/>
            <person name="Spatafora J.W."/>
            <person name="Tedersoo L."/>
            <person name="Vaario L.M."/>
            <person name="Yamada A."/>
            <person name="Yan M."/>
            <person name="Wang P."/>
            <person name="Xu J."/>
            <person name="Bruns T."/>
            <person name="Baldrian P."/>
            <person name="Vilgalys R."/>
            <person name="Dunand C."/>
            <person name="Henrissat B."/>
            <person name="Grigoriev I.V."/>
            <person name="Hibbett D."/>
            <person name="Nagy L.G."/>
            <person name="Martin F.M."/>
        </authorList>
    </citation>
    <scope>NUCLEOTIDE SEQUENCE</scope>
    <source>
        <strain evidence="1">UP504</strain>
    </source>
</reference>
<dbReference type="GO" id="GO:0016787">
    <property type="term" value="F:hydrolase activity"/>
    <property type="evidence" value="ECO:0007669"/>
    <property type="project" value="UniProtKB-KW"/>
</dbReference>
<protein>
    <submittedName>
        <fullName evidence="1">Glycoside hydrolase family 30 protein</fullName>
    </submittedName>
</protein>
<gene>
    <name evidence="1" type="ORF">BS47DRAFT_1395516</name>
</gene>
<dbReference type="AlphaFoldDB" id="A0A9P6DQD3"/>
<sequence>MNWVHSSSPIDQADLVVGDSQLLQQIVGYVFILTAVSFPILSLRDGFGAALTDCVALVLNNLPSSGGTGYQSFLGYTSDPEEVPSNPDSVVRPQFHDNFNLMLFHCYAGGVGGKSNVHNSYPGKDAQSTECAATIGSDKWTAIKWQTNTPGFGADLSALMWLLAAQPDVAGFTIPPRDLSRASHS</sequence>
<keyword evidence="1" id="KW-0378">Hydrolase</keyword>
<keyword evidence="2" id="KW-1185">Reference proteome</keyword>
<comment type="caution">
    <text evidence="1">The sequence shown here is derived from an EMBL/GenBank/DDBJ whole genome shotgun (WGS) entry which is preliminary data.</text>
</comment>
<name>A0A9P6DQD3_9AGAM</name>
<accession>A0A9P6DQD3</accession>
<dbReference type="EMBL" id="MU129007">
    <property type="protein sequence ID" value="KAF9510981.1"/>
    <property type="molecule type" value="Genomic_DNA"/>
</dbReference>
<proteinExistence type="predicted"/>